<feature type="transmembrane region" description="Helical" evidence="9">
    <location>
        <begin position="146"/>
        <end position="163"/>
    </location>
</feature>
<dbReference type="FunFam" id="1.10.357.140:FF:000008">
    <property type="entry name" value="4-hydroxybenzoate octaprenyltransferase"/>
    <property type="match status" value="1"/>
</dbReference>
<feature type="transmembrane region" description="Helical" evidence="9">
    <location>
        <begin position="280"/>
        <end position="299"/>
    </location>
</feature>
<dbReference type="Gene3D" id="1.20.120.1780">
    <property type="entry name" value="UbiA prenyltransferase"/>
    <property type="match status" value="1"/>
</dbReference>
<dbReference type="GO" id="GO:0008412">
    <property type="term" value="F:4-hydroxybenzoate polyprenyltransferase activity"/>
    <property type="evidence" value="ECO:0007669"/>
    <property type="project" value="UniProtKB-EC"/>
</dbReference>
<dbReference type="CDD" id="cd13959">
    <property type="entry name" value="PT_UbiA_COQ2"/>
    <property type="match status" value="1"/>
</dbReference>
<dbReference type="AlphaFoldDB" id="A0A524RQ45"/>
<keyword evidence="5 9" id="KW-0808">Transferase</keyword>
<accession>A0A524RQ45</accession>
<evidence type="ECO:0000313" key="11">
    <source>
        <dbReference type="Proteomes" id="UP000317990"/>
    </source>
</evidence>
<evidence type="ECO:0000256" key="4">
    <source>
        <dbReference type="ARBA" id="ARBA00022519"/>
    </source>
</evidence>
<dbReference type="PANTHER" id="PTHR11048:SF28">
    <property type="entry name" value="4-HYDROXYBENZOATE POLYPRENYLTRANSFERASE, MITOCHONDRIAL"/>
    <property type="match status" value="1"/>
</dbReference>
<keyword evidence="4 9" id="KW-0997">Cell inner membrane</keyword>
<sequence>MLKRLSGRESLATLVALLRWDKPSGRLILLIPAGWALWLGPATASPSLVLQVLVGGLAVSGAGCIANDLWDQSIDSQVERTRSRPLASGAMTAGEAWVWLLLALGLSLLSLLSLPHSLLCLALALAALPLILLYPSAKRVFALPQLLLALTWGFAVLLPWAAANGTLLGQPQLPLIWLATVCWAFGFDTVYALADLEDDSRIGVHSSARTLGSLAPQVVTLCHGATLALAAAAAWWSGVGLLFWPCWLLACVGMERESRRLLRMFRKPDAPPRAFYTERFAAQVKLGGLLLLGLVLGRLSG</sequence>
<evidence type="ECO:0000256" key="7">
    <source>
        <dbReference type="ARBA" id="ARBA00022989"/>
    </source>
</evidence>
<evidence type="ECO:0000256" key="2">
    <source>
        <dbReference type="ARBA" id="ARBA00004141"/>
    </source>
</evidence>
<feature type="transmembrane region" description="Helical" evidence="9">
    <location>
        <begin position="242"/>
        <end position="259"/>
    </location>
</feature>
<dbReference type="InterPro" id="IPR030470">
    <property type="entry name" value="UbiA_prenylTrfase_CS"/>
</dbReference>
<evidence type="ECO:0000313" key="10">
    <source>
        <dbReference type="EMBL" id="TGG94542.1"/>
    </source>
</evidence>
<dbReference type="GO" id="GO:0005886">
    <property type="term" value="C:plasma membrane"/>
    <property type="evidence" value="ECO:0007669"/>
    <property type="project" value="UniProtKB-SubCell"/>
</dbReference>
<comment type="caution">
    <text evidence="10">The sequence shown here is derived from an EMBL/GenBank/DDBJ whole genome shotgun (WGS) entry which is preliminary data.</text>
</comment>
<keyword evidence="9" id="KW-0460">Magnesium</keyword>
<dbReference type="EMBL" id="SRMO01000034">
    <property type="protein sequence ID" value="TGG94542.1"/>
    <property type="molecule type" value="Genomic_DNA"/>
</dbReference>
<dbReference type="InterPro" id="IPR006370">
    <property type="entry name" value="HB_polyprenyltransferase-like"/>
</dbReference>
<proteinExistence type="inferred from homology"/>
<dbReference type="Pfam" id="PF01040">
    <property type="entry name" value="UbiA"/>
    <property type="match status" value="1"/>
</dbReference>
<dbReference type="EC" id="2.5.1.39" evidence="9"/>
<evidence type="ECO:0000256" key="6">
    <source>
        <dbReference type="ARBA" id="ARBA00022692"/>
    </source>
</evidence>
<keyword evidence="7 9" id="KW-1133">Transmembrane helix</keyword>
<dbReference type="InterPro" id="IPR044878">
    <property type="entry name" value="UbiA_sf"/>
</dbReference>
<reference evidence="10 11" key="1">
    <citation type="journal article" date="2019" name="mSystems">
        <title>Life at home and on the roam: Genomic adaptions reflect the dual lifestyle of an intracellular, facultative symbiont.</title>
        <authorList>
            <person name="Burgsdorf I."/>
        </authorList>
    </citation>
    <scope>NUCLEOTIDE SEQUENCE [LARGE SCALE GENOMIC DNA]</scope>
    <source>
        <strain evidence="10">277cV</strain>
    </source>
</reference>
<evidence type="ECO:0000256" key="3">
    <source>
        <dbReference type="ARBA" id="ARBA00005985"/>
    </source>
</evidence>
<dbReference type="PANTHER" id="PTHR11048">
    <property type="entry name" value="PRENYLTRANSFERASES"/>
    <property type="match status" value="1"/>
</dbReference>
<gene>
    <name evidence="9" type="primary">plqA</name>
    <name evidence="10" type="ORF">ERJ67_02450</name>
</gene>
<evidence type="ECO:0000256" key="5">
    <source>
        <dbReference type="ARBA" id="ARBA00022679"/>
    </source>
</evidence>
<comment type="cofactor">
    <cofactor evidence="1 9">
        <name>Mg(2+)</name>
        <dbReference type="ChEBI" id="CHEBI:18420"/>
    </cofactor>
</comment>
<dbReference type="NCBIfam" id="NF009514">
    <property type="entry name" value="PRK12873.1"/>
    <property type="match status" value="1"/>
</dbReference>
<dbReference type="HAMAP" id="MF_01635">
    <property type="entry name" value="UbiA"/>
    <property type="match status" value="1"/>
</dbReference>
<comment type="subcellular location">
    <subcellularLocation>
        <location evidence="9">Cell inner membrane</location>
        <topology evidence="9">Multi-pass membrane protein</topology>
    </subcellularLocation>
    <subcellularLocation>
        <location evidence="2">Membrane</location>
        <topology evidence="2">Multi-pass membrane protein</topology>
    </subcellularLocation>
</comment>
<keyword evidence="6 9" id="KW-0812">Transmembrane</keyword>
<evidence type="ECO:0000256" key="9">
    <source>
        <dbReference type="HAMAP-Rule" id="MF_01635"/>
    </source>
</evidence>
<feature type="transmembrane region" description="Helical" evidence="9">
    <location>
        <begin position="90"/>
        <end position="110"/>
    </location>
</feature>
<protein>
    <recommendedName>
        <fullName evidence="9">4-hydroxybenzoate solanesyltransferase</fullName>
        <ecNumber evidence="9">2.5.1.39</ecNumber>
    </recommendedName>
    <alternativeName>
        <fullName evidence="9">4-HB polyprenyltransferase</fullName>
    </alternativeName>
</protein>
<comment type="similarity">
    <text evidence="3 9">Belongs to the UbiA prenyltransferase family.</text>
</comment>
<evidence type="ECO:0000256" key="1">
    <source>
        <dbReference type="ARBA" id="ARBA00001946"/>
    </source>
</evidence>
<dbReference type="Gene3D" id="1.10.357.140">
    <property type="entry name" value="UbiA prenyltransferase"/>
    <property type="match status" value="1"/>
</dbReference>
<dbReference type="InterPro" id="IPR000537">
    <property type="entry name" value="UbiA_prenyltransferase"/>
</dbReference>
<dbReference type="GO" id="GO:0006744">
    <property type="term" value="P:ubiquinone biosynthetic process"/>
    <property type="evidence" value="ECO:0007669"/>
    <property type="project" value="TreeGrafter"/>
</dbReference>
<dbReference type="InterPro" id="IPR039653">
    <property type="entry name" value="Prenyltransferase"/>
</dbReference>
<comment type="function">
    <text evidence="9">Catalyzes the prenylation of para-hydroxybenzoate (PHB) with an all-trans polyprenyl group. Mediates the second step in the final reaction sequence of plastoquinone-9 (PQ-9) biosynthesis, which is the condensation of the polyisoprenoid side chain with PHB, generating the first membrane-bound Q intermediate 4-hydroxy-3-solanesylbenzoate.</text>
</comment>
<feature type="transmembrane region" description="Helical" evidence="9">
    <location>
        <begin position="116"/>
        <end position="134"/>
    </location>
</feature>
<dbReference type="Proteomes" id="UP000317990">
    <property type="component" value="Unassembled WGS sequence"/>
</dbReference>
<dbReference type="PROSITE" id="PS00943">
    <property type="entry name" value="UBIA"/>
    <property type="match status" value="1"/>
</dbReference>
<evidence type="ECO:0000256" key="8">
    <source>
        <dbReference type="ARBA" id="ARBA00023136"/>
    </source>
</evidence>
<keyword evidence="9" id="KW-1003">Cell membrane</keyword>
<name>A0A524RQ45_9CHRO</name>
<comment type="catalytic activity">
    <reaction evidence="9">
        <text>all-trans-nonaprenyl diphosphate + 4-hydroxybenzoate = 4-hydroxy-3-(all-trans-nonaprenyl)benzoate + diphosphate</text>
        <dbReference type="Rhea" id="RHEA:17709"/>
        <dbReference type="ChEBI" id="CHEBI:17879"/>
        <dbReference type="ChEBI" id="CHEBI:33019"/>
        <dbReference type="ChEBI" id="CHEBI:58391"/>
        <dbReference type="ChEBI" id="CHEBI:84502"/>
        <dbReference type="EC" id="2.5.1.39"/>
    </reaction>
</comment>
<organism evidence="10 11">
    <name type="scientific">Aphanocapsa feldmannii 277cV</name>
    <dbReference type="NCBI Taxonomy" id="2507553"/>
    <lineage>
        <taxon>Bacteria</taxon>
        <taxon>Bacillati</taxon>
        <taxon>Cyanobacteriota</taxon>
        <taxon>Cyanophyceae</taxon>
        <taxon>Oscillatoriophycideae</taxon>
        <taxon>Chroococcales</taxon>
        <taxon>Microcystaceae</taxon>
        <taxon>Aphanocapsa</taxon>
    </lineage>
</organism>
<keyword evidence="8 9" id="KW-0472">Membrane</keyword>